<feature type="region of interest" description="Disordered" evidence="1">
    <location>
        <begin position="23"/>
        <end position="56"/>
    </location>
</feature>
<feature type="compositionally biased region" description="Polar residues" evidence="1">
    <location>
        <begin position="34"/>
        <end position="45"/>
    </location>
</feature>
<organism evidence="2 3">
    <name type="scientific">Chlorobium ferrooxidans DSM 13031</name>
    <dbReference type="NCBI Taxonomy" id="377431"/>
    <lineage>
        <taxon>Bacteria</taxon>
        <taxon>Pseudomonadati</taxon>
        <taxon>Chlorobiota</taxon>
        <taxon>Chlorobiia</taxon>
        <taxon>Chlorobiales</taxon>
        <taxon>Chlorobiaceae</taxon>
        <taxon>Chlorobium/Pelodictyon group</taxon>
        <taxon>Chlorobium</taxon>
    </lineage>
</organism>
<protein>
    <submittedName>
        <fullName evidence="2">Uncharacterized protein</fullName>
    </submittedName>
</protein>
<keyword evidence="3" id="KW-1185">Reference proteome</keyword>
<name>Q0YTL8_9CHLB</name>
<comment type="caution">
    <text evidence="2">The sequence shown here is derived from an EMBL/GenBank/DDBJ whole genome shotgun (WGS) entry which is preliminary data.</text>
</comment>
<accession>Q0YTL8</accession>
<feature type="compositionally biased region" description="Low complexity" evidence="1">
    <location>
        <begin position="23"/>
        <end position="33"/>
    </location>
</feature>
<dbReference type="Proteomes" id="UP000004162">
    <property type="component" value="Unassembled WGS sequence"/>
</dbReference>
<dbReference type="RefSeq" id="WP_006365669.1">
    <property type="nucleotide sequence ID" value="NZ_AASE01000003.1"/>
</dbReference>
<evidence type="ECO:0000313" key="3">
    <source>
        <dbReference type="Proteomes" id="UP000004162"/>
    </source>
</evidence>
<evidence type="ECO:0000256" key="1">
    <source>
        <dbReference type="SAM" id="MobiDB-lite"/>
    </source>
</evidence>
<evidence type="ECO:0000313" key="2">
    <source>
        <dbReference type="EMBL" id="EAT59537.1"/>
    </source>
</evidence>
<reference evidence="2 3" key="1">
    <citation type="submission" date="2006-07" db="EMBL/GenBank/DDBJ databases">
        <title>Annotation of the draft genome assembly of Chlorobium ferroxidans DSM 13031.</title>
        <authorList>
            <consortium name="US DOE Joint Genome Institute (JGI-ORNL)"/>
            <person name="Larimer F."/>
            <person name="Land M."/>
            <person name="Hauser L."/>
        </authorList>
    </citation>
    <scope>NUCLEOTIDE SEQUENCE [LARGE SCALE GENOMIC DNA]</scope>
    <source>
        <strain evidence="2 3">DSM 13031</strain>
    </source>
</reference>
<dbReference type="EMBL" id="AASE01000003">
    <property type="protein sequence ID" value="EAT59537.1"/>
    <property type="molecule type" value="Genomic_DNA"/>
</dbReference>
<dbReference type="AlphaFoldDB" id="Q0YTL8"/>
<sequence length="114" mass="11716">MAQEKKGGFFSFFKKRALTPEPAAAPAAAEAPATRTQSPVPSVSAEQPKPAVVPKPAAANVPSAEAGVDTIASFTLLCQALVDINRSQLKMVDLALTTLAGSINTIADALKPKS</sequence>
<proteinExistence type="predicted"/>
<gene>
    <name evidence="2" type="ORF">CferDRAFT_1544</name>
</gene>
<reference evidence="2 3" key="2">
    <citation type="submission" date="2006-07" db="EMBL/GenBank/DDBJ databases">
        <title>Sequencing of the draft genome and assembly of Chlorobium ferroxidans DSM 13031.</title>
        <authorList>
            <consortium name="US DOE Joint Genome Institute (JGI-PGF)"/>
            <person name="Copeland A."/>
            <person name="Lucas S."/>
            <person name="Lapidus A."/>
            <person name="Barry K."/>
            <person name="Glavina del Rio T."/>
            <person name="Dalin E."/>
            <person name="Tice H."/>
            <person name="Bruce D."/>
            <person name="Pitluck S."/>
            <person name="Richardson P."/>
        </authorList>
    </citation>
    <scope>NUCLEOTIDE SEQUENCE [LARGE SCALE GENOMIC DNA]</scope>
    <source>
        <strain evidence="2 3">DSM 13031</strain>
    </source>
</reference>